<evidence type="ECO:0000313" key="3">
    <source>
        <dbReference type="Proteomes" id="UP000325081"/>
    </source>
</evidence>
<evidence type="ECO:0000313" key="2">
    <source>
        <dbReference type="EMBL" id="GER54796.1"/>
    </source>
</evidence>
<gene>
    <name evidence="2" type="ORF">STAS_32425</name>
</gene>
<accession>A0A5A7RBZ4</accession>
<name>A0A5A7RBZ4_STRAF</name>
<feature type="compositionally biased region" description="Basic and acidic residues" evidence="1">
    <location>
        <begin position="226"/>
        <end position="235"/>
    </location>
</feature>
<proteinExistence type="predicted"/>
<comment type="caution">
    <text evidence="2">The sequence shown here is derived from an EMBL/GenBank/DDBJ whole genome shotgun (WGS) entry which is preliminary data.</text>
</comment>
<dbReference type="EMBL" id="BKCP01011514">
    <property type="protein sequence ID" value="GER54796.1"/>
    <property type="molecule type" value="Genomic_DNA"/>
</dbReference>
<keyword evidence="3" id="KW-1185">Reference proteome</keyword>
<evidence type="ECO:0000256" key="1">
    <source>
        <dbReference type="SAM" id="MobiDB-lite"/>
    </source>
</evidence>
<sequence>MHKRRERSGWSASCVGRVRLDQLAAELVPTENRIKKEAIEAGGHCHREVTVAGMVAGHWPGQALTRRWRPKKHDGQDVVLGKKSCIAIRPESGEVRDSNQSSSKMPIEVGLFPSRKAVGASFKNRKKIDSSIFKKRSHLRRWIAIRLFWTLKVVSNGGHQQDKQLRGDLLRISRRKPQDFHRSKRSDNSVVSLRKNKAATRQARGKREGRITPTVPMVVTIRGLVEHQQRKSDRSRPHKCLGEKMVNS</sequence>
<organism evidence="2 3">
    <name type="scientific">Striga asiatica</name>
    <name type="common">Asiatic witchweed</name>
    <name type="synonym">Buchnera asiatica</name>
    <dbReference type="NCBI Taxonomy" id="4170"/>
    <lineage>
        <taxon>Eukaryota</taxon>
        <taxon>Viridiplantae</taxon>
        <taxon>Streptophyta</taxon>
        <taxon>Embryophyta</taxon>
        <taxon>Tracheophyta</taxon>
        <taxon>Spermatophyta</taxon>
        <taxon>Magnoliopsida</taxon>
        <taxon>eudicotyledons</taxon>
        <taxon>Gunneridae</taxon>
        <taxon>Pentapetalae</taxon>
        <taxon>asterids</taxon>
        <taxon>lamiids</taxon>
        <taxon>Lamiales</taxon>
        <taxon>Orobanchaceae</taxon>
        <taxon>Buchnereae</taxon>
        <taxon>Striga</taxon>
    </lineage>
</organism>
<protein>
    <submittedName>
        <fullName evidence="2">Glyceraldehyde-3-phosphate dehydrogenase B</fullName>
    </submittedName>
</protein>
<reference evidence="3" key="1">
    <citation type="journal article" date="2019" name="Curr. Biol.">
        <title>Genome Sequence of Striga asiatica Provides Insight into the Evolution of Plant Parasitism.</title>
        <authorList>
            <person name="Yoshida S."/>
            <person name="Kim S."/>
            <person name="Wafula E.K."/>
            <person name="Tanskanen J."/>
            <person name="Kim Y.M."/>
            <person name="Honaas L."/>
            <person name="Yang Z."/>
            <person name="Spallek T."/>
            <person name="Conn C.E."/>
            <person name="Ichihashi Y."/>
            <person name="Cheong K."/>
            <person name="Cui S."/>
            <person name="Der J.P."/>
            <person name="Gundlach H."/>
            <person name="Jiao Y."/>
            <person name="Hori C."/>
            <person name="Ishida J.K."/>
            <person name="Kasahara H."/>
            <person name="Kiba T."/>
            <person name="Kim M.S."/>
            <person name="Koo N."/>
            <person name="Laohavisit A."/>
            <person name="Lee Y.H."/>
            <person name="Lumba S."/>
            <person name="McCourt P."/>
            <person name="Mortimer J.C."/>
            <person name="Mutuku J.M."/>
            <person name="Nomura T."/>
            <person name="Sasaki-Sekimoto Y."/>
            <person name="Seto Y."/>
            <person name="Wang Y."/>
            <person name="Wakatake T."/>
            <person name="Sakakibara H."/>
            <person name="Demura T."/>
            <person name="Yamaguchi S."/>
            <person name="Yoneyama K."/>
            <person name="Manabe R.I."/>
            <person name="Nelson D.C."/>
            <person name="Schulman A.H."/>
            <person name="Timko M.P."/>
            <person name="dePamphilis C.W."/>
            <person name="Choi D."/>
            <person name="Shirasu K."/>
        </authorList>
    </citation>
    <scope>NUCLEOTIDE SEQUENCE [LARGE SCALE GENOMIC DNA]</scope>
    <source>
        <strain evidence="3">cv. UVA1</strain>
    </source>
</reference>
<feature type="compositionally biased region" description="Basic and acidic residues" evidence="1">
    <location>
        <begin position="176"/>
        <end position="187"/>
    </location>
</feature>
<dbReference type="Proteomes" id="UP000325081">
    <property type="component" value="Unassembled WGS sequence"/>
</dbReference>
<dbReference type="AlphaFoldDB" id="A0A5A7RBZ4"/>
<feature type="region of interest" description="Disordered" evidence="1">
    <location>
        <begin position="176"/>
        <end position="208"/>
    </location>
</feature>
<feature type="region of interest" description="Disordered" evidence="1">
    <location>
        <begin position="226"/>
        <end position="248"/>
    </location>
</feature>